<feature type="transmembrane region" description="Helical" evidence="1">
    <location>
        <begin position="6"/>
        <end position="27"/>
    </location>
</feature>
<name>A0A382JQ14_9ZZZZ</name>
<dbReference type="InterPro" id="IPR019734">
    <property type="entry name" value="TPR_rpt"/>
</dbReference>
<feature type="transmembrane region" description="Helical" evidence="1">
    <location>
        <begin position="34"/>
        <end position="52"/>
    </location>
</feature>
<evidence type="ECO:0000256" key="1">
    <source>
        <dbReference type="SAM" id="Phobius"/>
    </source>
</evidence>
<accession>A0A382JQ14</accession>
<keyword evidence="1" id="KW-0812">Transmembrane</keyword>
<dbReference type="Gene3D" id="1.25.40.10">
    <property type="entry name" value="Tetratricopeptide repeat domain"/>
    <property type="match status" value="1"/>
</dbReference>
<keyword evidence="1" id="KW-0472">Membrane</keyword>
<keyword evidence="1" id="KW-1133">Transmembrane helix</keyword>
<dbReference type="PROSITE" id="PS50005">
    <property type="entry name" value="TPR"/>
    <property type="match status" value="1"/>
</dbReference>
<dbReference type="SUPFAM" id="SSF48452">
    <property type="entry name" value="TPR-like"/>
    <property type="match status" value="1"/>
</dbReference>
<organism evidence="2">
    <name type="scientific">marine metagenome</name>
    <dbReference type="NCBI Taxonomy" id="408172"/>
    <lineage>
        <taxon>unclassified sequences</taxon>
        <taxon>metagenomes</taxon>
        <taxon>ecological metagenomes</taxon>
    </lineage>
</organism>
<dbReference type="InterPro" id="IPR011990">
    <property type="entry name" value="TPR-like_helical_dom_sf"/>
</dbReference>
<proteinExistence type="predicted"/>
<protein>
    <submittedName>
        <fullName evidence="2">Uncharacterized protein</fullName>
    </submittedName>
</protein>
<evidence type="ECO:0000313" key="2">
    <source>
        <dbReference type="EMBL" id="SVC14200.1"/>
    </source>
</evidence>
<dbReference type="AlphaFoldDB" id="A0A382JQ14"/>
<dbReference type="EMBL" id="UINC01075729">
    <property type="protein sequence ID" value="SVC14200.1"/>
    <property type="molecule type" value="Genomic_DNA"/>
</dbReference>
<reference evidence="2" key="1">
    <citation type="submission" date="2018-05" db="EMBL/GenBank/DDBJ databases">
        <authorList>
            <person name="Lanie J.A."/>
            <person name="Ng W.-L."/>
            <person name="Kazmierczak K.M."/>
            <person name="Andrzejewski T.M."/>
            <person name="Davidsen T.M."/>
            <person name="Wayne K.J."/>
            <person name="Tettelin H."/>
            <person name="Glass J.I."/>
            <person name="Rusch D."/>
            <person name="Podicherti R."/>
            <person name="Tsui H.-C.T."/>
            <person name="Winkler M.E."/>
        </authorList>
    </citation>
    <scope>NUCLEOTIDE SEQUENCE</scope>
</reference>
<gene>
    <name evidence="2" type="ORF">METZ01_LOCUS267054</name>
</gene>
<sequence>MKAEFLSILLIFAVMLTAVFLPLAKAYKKKSRTIISLILATAFFSAFLFLNYTNVSNYSWEEGFEQQDIEQILIELDDHIAKNPLDLKALKLAGGAYLTMENYEMAYTYYQRAYQLTMETDIEVIMGLIESGMMNQTGKFSEDPELLITQAISLEPENPQALWFGGLIALSNQENDLAIERWSKLSDNPEVSLQMQESINSQLEQLKLMQELFEGQE</sequence>